<dbReference type="InterPro" id="IPR003126">
    <property type="entry name" value="Znf_UBR"/>
</dbReference>
<feature type="zinc finger region" description="UBR-type" evidence="9">
    <location>
        <begin position="108"/>
        <end position="179"/>
    </location>
</feature>
<evidence type="ECO:0000256" key="1">
    <source>
        <dbReference type="ARBA" id="ARBA00000900"/>
    </source>
</evidence>
<dbReference type="AlphaFoldDB" id="A0A4W6FDD5"/>
<dbReference type="CDD" id="cd19679">
    <property type="entry name" value="UBR-box_UBR2"/>
    <property type="match status" value="1"/>
</dbReference>
<evidence type="ECO:0000256" key="6">
    <source>
        <dbReference type="ARBA" id="ARBA00022786"/>
    </source>
</evidence>
<organism evidence="12 13">
    <name type="scientific">Lates calcarifer</name>
    <name type="common">Barramundi</name>
    <name type="synonym">Holocentrus calcarifer</name>
    <dbReference type="NCBI Taxonomy" id="8187"/>
    <lineage>
        <taxon>Eukaryota</taxon>
        <taxon>Metazoa</taxon>
        <taxon>Chordata</taxon>
        <taxon>Craniata</taxon>
        <taxon>Vertebrata</taxon>
        <taxon>Euteleostomi</taxon>
        <taxon>Actinopterygii</taxon>
        <taxon>Neopterygii</taxon>
        <taxon>Teleostei</taxon>
        <taxon>Neoteleostei</taxon>
        <taxon>Acanthomorphata</taxon>
        <taxon>Carangaria</taxon>
        <taxon>Carangaria incertae sedis</taxon>
        <taxon>Centropomidae</taxon>
        <taxon>Lates</taxon>
    </lineage>
</organism>
<reference evidence="12" key="2">
    <citation type="submission" date="2025-08" db="UniProtKB">
        <authorList>
            <consortium name="Ensembl"/>
        </authorList>
    </citation>
    <scope>IDENTIFICATION</scope>
</reference>
<dbReference type="SUPFAM" id="SSF46785">
    <property type="entry name" value="Winged helix' DNA-binding domain"/>
    <property type="match status" value="1"/>
</dbReference>
<dbReference type="InterPro" id="IPR014719">
    <property type="entry name" value="Ribosomal_bL12_C/ClpS-like"/>
</dbReference>
<dbReference type="InterPro" id="IPR003769">
    <property type="entry name" value="ClpS_core"/>
</dbReference>
<dbReference type="Gene3D" id="3.30.1390.10">
    <property type="match status" value="1"/>
</dbReference>
<dbReference type="GO" id="GO:0061630">
    <property type="term" value="F:ubiquitin protein ligase activity"/>
    <property type="evidence" value="ECO:0007669"/>
    <property type="project" value="UniProtKB-UniRule"/>
</dbReference>
<protein>
    <recommendedName>
        <fullName evidence="10">E3 ubiquitin-protein ligase</fullName>
        <ecNumber evidence="10">2.3.2.27</ecNumber>
    </recommendedName>
</protein>
<name>A0A4W6FDD5_LATCA</name>
<dbReference type="Ensembl" id="ENSLCAT00010050108.1">
    <property type="protein sequence ID" value="ENSLCAP00010048887.1"/>
    <property type="gene ID" value="ENSLCAG00010022733.1"/>
</dbReference>
<dbReference type="InParanoid" id="A0A4W6FDD5"/>
<dbReference type="GO" id="GO:0000151">
    <property type="term" value="C:ubiquitin ligase complex"/>
    <property type="evidence" value="ECO:0007669"/>
    <property type="project" value="TreeGrafter"/>
</dbReference>
<gene>
    <name evidence="12" type="primary">UBR2</name>
</gene>
<comment type="catalytic activity">
    <reaction evidence="1 10">
        <text>S-ubiquitinyl-[E2 ubiquitin-conjugating enzyme]-L-cysteine + [acceptor protein]-L-lysine = [E2 ubiquitin-conjugating enzyme]-L-cysteine + N(6)-ubiquitinyl-[acceptor protein]-L-lysine.</text>
        <dbReference type="EC" id="2.3.2.27"/>
    </reaction>
</comment>
<comment type="function">
    <text evidence="10">Ubiquitin ligase protein which is a component of the N-end rule pathway. Recognizes and binds to proteins bearing specific N-terminal residues that are destabilizing according to the N-end rule, leading to their ubiquitination and subsequent degradation.</text>
</comment>
<reference evidence="13" key="1">
    <citation type="submission" date="2015-09" db="EMBL/GenBank/DDBJ databases">
        <authorList>
            <person name="Sai Rama Sridatta P."/>
        </authorList>
    </citation>
    <scope>NUCLEOTIDE SEQUENCE [LARGE SCALE GENOMIC DNA]</scope>
</reference>
<feature type="domain" description="UBR-type" evidence="11">
    <location>
        <begin position="108"/>
        <end position="179"/>
    </location>
</feature>
<dbReference type="EC" id="2.3.2.27" evidence="10"/>
<dbReference type="PROSITE" id="PS51157">
    <property type="entry name" value="ZF_UBR"/>
    <property type="match status" value="1"/>
</dbReference>
<dbReference type="GO" id="GO:0016567">
    <property type="term" value="P:protein ubiquitination"/>
    <property type="evidence" value="ECO:0007669"/>
    <property type="project" value="UniProtKB-UniRule"/>
</dbReference>
<keyword evidence="5 10" id="KW-0863">Zinc-finger</keyword>
<evidence type="ECO:0000256" key="10">
    <source>
        <dbReference type="RuleBase" id="RU366018"/>
    </source>
</evidence>
<evidence type="ECO:0000256" key="9">
    <source>
        <dbReference type="PROSITE-ProRule" id="PRU00508"/>
    </source>
</evidence>
<keyword evidence="3 10" id="KW-0808">Transferase</keyword>
<evidence type="ECO:0000313" key="12">
    <source>
        <dbReference type="Ensembl" id="ENSLCAP00010048887.1"/>
    </source>
</evidence>
<comment type="pathway">
    <text evidence="2 10">Protein modification; protein ubiquitination.</text>
</comment>
<dbReference type="Proteomes" id="UP000314980">
    <property type="component" value="Unassembled WGS sequence"/>
</dbReference>
<dbReference type="Pfam" id="PF02617">
    <property type="entry name" value="ClpS"/>
    <property type="match status" value="1"/>
</dbReference>
<accession>A0A4W6FDD5</accession>
<keyword evidence="6 10" id="KW-0833">Ubl conjugation pathway</keyword>
<dbReference type="PANTHER" id="PTHR21497:SF28">
    <property type="entry name" value="E3 UBIQUITIN-PROTEIN LIGASE UBR2"/>
    <property type="match status" value="1"/>
</dbReference>
<evidence type="ECO:0000256" key="5">
    <source>
        <dbReference type="ARBA" id="ARBA00022771"/>
    </source>
</evidence>
<dbReference type="SMART" id="SM00396">
    <property type="entry name" value="ZnF_UBR1"/>
    <property type="match status" value="1"/>
</dbReference>
<evidence type="ECO:0000256" key="4">
    <source>
        <dbReference type="ARBA" id="ARBA00022723"/>
    </source>
</evidence>
<reference evidence="12" key="3">
    <citation type="submission" date="2025-09" db="UniProtKB">
        <authorList>
            <consortium name="Ensembl"/>
        </authorList>
    </citation>
    <scope>IDENTIFICATION</scope>
</reference>
<dbReference type="GeneTree" id="ENSGT00950000183075"/>
<dbReference type="InterPro" id="IPR036390">
    <property type="entry name" value="WH_DNA-bd_sf"/>
</dbReference>
<dbReference type="InterPro" id="IPR042065">
    <property type="entry name" value="E3_ELL-like"/>
</dbReference>
<comment type="similarity">
    <text evidence="8 10">Belongs to the E3 ubiquitin-protein ligase UBR1-like family.</text>
</comment>
<proteinExistence type="inferred from homology"/>
<evidence type="ECO:0000256" key="3">
    <source>
        <dbReference type="ARBA" id="ARBA00022679"/>
    </source>
</evidence>
<sequence length="970" mass="110585">MAAAESDGDPPSASRSEFLNFSAKDTASRWLAAADLQQEVYRHLAVYVPRILCLGPSGGSSSREEQREEQREELACQLLLLAPMEWLLLGEEPAAGLAQLQENNQPSPLCGHVFKVGEPTYSCRECAADPTCVLCMQCFLGSVHKEHRYRMTTSGGGGFCDCGDAEAWKKGPYCQKHTPTDNSRDTEEDPVAQLPADMVARGYSIFSIVLKYAVDLLTWDQEEQLPAGLEPLERGDTYYCMLFNDEVHTYEQVIYTLQKAVNCSQKEAVSFATTVDRDGRKSVRYGDFQFCDQAKSVIVRNTSRQSKPLRVQVMHSSVVAHQCFALKALSWLGQIIQYSDGLRRILCQVGLQKGAEGENSSLVDRLMLNDSKMWKGARNIYHQLLMNSLLMDLKYKKIFAIQFAKSYERLQSDYVKDDHDREFSITDLSVQIFTVPSLARMLMVEENLMTTIIRTFVDHLRHRDLQGRFQFDRYTAQQAFKFGRVQSLIGDLKYVLISRPSEWSDQLRMKFLEGLDAFLELLKCMQGMDPVVRQVGQHIEMEPEWEAAFTLQMKLTHIISMIQEWCSADECVLIEAYRKCLGALSHCYSGLPDGEQPISLSLAGHSVETFRYQVSQDKVSIHLPVCRLLAGLHVLLSRTEVASRFPEQLPLGELSPPLLIELPLRCLVLCAQVHAGMWRRNGFSLINQIYYYHNVKCRVEMFDKDIIMRLCFCCDAGGASMMDPNHFLMIVLSRFELFHIFSSADVRKRYREANKDVVQQNNTLIEEMLHLIIMVVGERYVAGVGQVEPFDEVRREIIHQLSIRPMAHSELVKALPENGNKETGLERVIDTWLHSSQKPGVTGRGLYELRPEWNKYFNLYFHHYSRADQSKVHTLIRALIGILISESLICELPWQPCVMCVFQAEEAQRKLRRQNGEDTGKHTCLSHTSTHLACVSLVTCDTDRILNEMLQQTCVTVTSCFVLWLCLNQI</sequence>
<evidence type="ECO:0000256" key="7">
    <source>
        <dbReference type="ARBA" id="ARBA00022833"/>
    </source>
</evidence>
<dbReference type="GO" id="GO:0071596">
    <property type="term" value="P:ubiquitin-dependent protein catabolic process via the N-end rule pathway"/>
    <property type="evidence" value="ECO:0007669"/>
    <property type="project" value="UniProtKB-UniRule"/>
</dbReference>
<dbReference type="GO" id="GO:0005737">
    <property type="term" value="C:cytoplasm"/>
    <property type="evidence" value="ECO:0007669"/>
    <property type="project" value="TreeGrafter"/>
</dbReference>
<dbReference type="STRING" id="8187.ENSLCAP00010048887"/>
<dbReference type="InterPro" id="IPR039164">
    <property type="entry name" value="UBR1-like"/>
</dbReference>
<evidence type="ECO:0000256" key="8">
    <source>
        <dbReference type="ARBA" id="ARBA00046341"/>
    </source>
</evidence>
<dbReference type="Gene3D" id="1.10.10.2670">
    <property type="entry name" value="E3 ubiquitin-protein ligase"/>
    <property type="match status" value="1"/>
</dbReference>
<dbReference type="FunFam" id="3.30.1390.10:FF:000003">
    <property type="entry name" value="E3 ubiquitin-protein ligase UBR2 isoform X1"/>
    <property type="match status" value="1"/>
</dbReference>
<evidence type="ECO:0000313" key="13">
    <source>
        <dbReference type="Proteomes" id="UP000314980"/>
    </source>
</evidence>
<dbReference type="Pfam" id="PF22960">
    <property type="entry name" value="WHD_UBR1"/>
    <property type="match status" value="1"/>
</dbReference>
<dbReference type="Gene3D" id="2.10.110.30">
    <property type="match status" value="1"/>
</dbReference>
<dbReference type="Pfam" id="PF02207">
    <property type="entry name" value="zf-UBR"/>
    <property type="match status" value="1"/>
</dbReference>
<dbReference type="GO" id="GO:0008270">
    <property type="term" value="F:zinc ion binding"/>
    <property type="evidence" value="ECO:0007669"/>
    <property type="project" value="UniProtKB-UniRule"/>
</dbReference>
<dbReference type="InterPro" id="IPR047508">
    <property type="entry name" value="UBR-box_UBR2"/>
</dbReference>
<dbReference type="SUPFAM" id="SSF54736">
    <property type="entry name" value="ClpS-like"/>
    <property type="match status" value="1"/>
</dbReference>
<dbReference type="InterPro" id="IPR055194">
    <property type="entry name" value="UBR1-like_WH"/>
</dbReference>
<keyword evidence="4 10" id="KW-0479">Metal-binding</keyword>
<keyword evidence="13" id="KW-1185">Reference proteome</keyword>
<dbReference type="FunFam" id="2.10.110.30:FF:000001">
    <property type="entry name" value="E3 ubiquitin-protein ligase UBR2 isoform 1"/>
    <property type="match status" value="1"/>
</dbReference>
<evidence type="ECO:0000259" key="11">
    <source>
        <dbReference type="PROSITE" id="PS51157"/>
    </source>
</evidence>
<dbReference type="PANTHER" id="PTHR21497">
    <property type="entry name" value="UBIQUITIN LIGASE E3 ALPHA-RELATED"/>
    <property type="match status" value="1"/>
</dbReference>
<keyword evidence="7 10" id="KW-0862">Zinc</keyword>
<dbReference type="UniPathway" id="UPA00143"/>
<evidence type="ECO:0000256" key="2">
    <source>
        <dbReference type="ARBA" id="ARBA00004906"/>
    </source>
</evidence>